<dbReference type="GO" id="GO:2000024">
    <property type="term" value="P:regulation of leaf development"/>
    <property type="evidence" value="ECO:0007669"/>
    <property type="project" value="TreeGrafter"/>
</dbReference>
<feature type="domain" description="YABBY protein C-terminal" evidence="8">
    <location>
        <begin position="310"/>
        <end position="367"/>
    </location>
</feature>
<dbReference type="GO" id="GO:0010154">
    <property type="term" value="P:fruit development"/>
    <property type="evidence" value="ECO:0007669"/>
    <property type="project" value="TreeGrafter"/>
</dbReference>
<name>A0A834GTB0_RHOSS</name>
<keyword evidence="4" id="KW-0863">Zinc-finger</keyword>
<evidence type="ECO:0000313" key="10">
    <source>
        <dbReference type="EMBL" id="KAF7139482.1"/>
    </source>
</evidence>
<dbReference type="Pfam" id="PF04690">
    <property type="entry name" value="YABBY"/>
    <property type="match status" value="1"/>
</dbReference>
<reference evidence="10" key="1">
    <citation type="submission" date="2019-11" db="EMBL/GenBank/DDBJ databases">
        <authorList>
            <person name="Liu Y."/>
            <person name="Hou J."/>
            <person name="Li T.-Q."/>
            <person name="Guan C.-H."/>
            <person name="Wu X."/>
            <person name="Wu H.-Z."/>
            <person name="Ling F."/>
            <person name="Zhang R."/>
            <person name="Shi X.-G."/>
            <person name="Ren J.-P."/>
            <person name="Chen E.-F."/>
            <person name="Sun J.-M."/>
        </authorList>
    </citation>
    <scope>NUCLEOTIDE SEQUENCE</scope>
    <source>
        <strain evidence="10">Adult_tree_wgs_1</strain>
        <tissue evidence="10">Leaves</tissue>
    </source>
</reference>
<dbReference type="OrthoDB" id="667577at2759"/>
<feature type="region of interest" description="Disordered" evidence="7">
    <location>
        <begin position="1"/>
        <end position="24"/>
    </location>
</feature>
<comment type="caution">
    <text evidence="10">The sequence shown here is derived from an EMBL/GenBank/DDBJ whole genome shotgun (WGS) entry which is preliminary data.</text>
</comment>
<dbReference type="Proteomes" id="UP000626092">
    <property type="component" value="Unassembled WGS sequence"/>
</dbReference>
<evidence type="ECO:0000256" key="3">
    <source>
        <dbReference type="ARBA" id="ARBA00022723"/>
    </source>
</evidence>
<evidence type="ECO:0000256" key="5">
    <source>
        <dbReference type="ARBA" id="ARBA00022833"/>
    </source>
</evidence>
<feature type="compositionally biased region" description="Polar residues" evidence="7">
    <location>
        <begin position="89"/>
        <end position="98"/>
    </location>
</feature>
<dbReference type="PANTHER" id="PTHR31675">
    <property type="entry name" value="PROTEIN YABBY 6-RELATED"/>
    <property type="match status" value="1"/>
</dbReference>
<evidence type="ECO:0000259" key="8">
    <source>
        <dbReference type="Pfam" id="PF04690"/>
    </source>
</evidence>
<feature type="region of interest" description="Disordered" evidence="7">
    <location>
        <begin position="187"/>
        <end position="206"/>
    </location>
</feature>
<dbReference type="InterPro" id="IPR036910">
    <property type="entry name" value="HMG_box_dom_sf"/>
</dbReference>
<dbReference type="GO" id="GO:0008270">
    <property type="term" value="F:zinc ion binding"/>
    <property type="evidence" value="ECO:0007669"/>
    <property type="project" value="UniProtKB-KW"/>
</dbReference>
<dbReference type="SUPFAM" id="SSF47095">
    <property type="entry name" value="HMG-box"/>
    <property type="match status" value="1"/>
</dbReference>
<evidence type="ECO:0000256" key="2">
    <source>
        <dbReference type="ARBA" id="ARBA00010325"/>
    </source>
</evidence>
<dbReference type="GO" id="GO:0009944">
    <property type="term" value="P:polarity specification of adaxial/abaxial axis"/>
    <property type="evidence" value="ECO:0007669"/>
    <property type="project" value="TreeGrafter"/>
</dbReference>
<evidence type="ECO:0000256" key="6">
    <source>
        <dbReference type="ARBA" id="ARBA00023242"/>
    </source>
</evidence>
<gene>
    <name evidence="10" type="ORF">RHSIM_Rhsim07G0104100</name>
</gene>
<keyword evidence="5" id="KW-0862">Zinc</keyword>
<dbReference type="Pfam" id="PF24868">
    <property type="entry name" value="YABBY_N"/>
    <property type="match status" value="1"/>
</dbReference>
<dbReference type="InterPro" id="IPR006780">
    <property type="entry name" value="YABBY"/>
</dbReference>
<evidence type="ECO:0000256" key="1">
    <source>
        <dbReference type="ARBA" id="ARBA00004123"/>
    </source>
</evidence>
<evidence type="ECO:0000259" key="9">
    <source>
        <dbReference type="Pfam" id="PF24868"/>
    </source>
</evidence>
<dbReference type="Gene3D" id="1.10.30.10">
    <property type="entry name" value="High mobility group box domain"/>
    <property type="match status" value="1"/>
</dbReference>
<dbReference type="InterPro" id="IPR056776">
    <property type="entry name" value="YABBY_N"/>
</dbReference>
<dbReference type="PANTHER" id="PTHR31675:SF4">
    <property type="entry name" value="AXIAL REGULATOR YABBY1"/>
    <property type="match status" value="1"/>
</dbReference>
<comment type="similarity">
    <text evidence="2">Belongs to the YABBY family.</text>
</comment>
<dbReference type="AlphaFoldDB" id="A0A834GTB0"/>
<evidence type="ECO:0000313" key="11">
    <source>
        <dbReference type="Proteomes" id="UP000626092"/>
    </source>
</evidence>
<proteinExistence type="inferred from homology"/>
<dbReference type="EMBL" id="WJXA01000007">
    <property type="protein sequence ID" value="KAF7139482.1"/>
    <property type="molecule type" value="Genomic_DNA"/>
</dbReference>
<feature type="compositionally biased region" description="Basic and acidic residues" evidence="7">
    <location>
        <begin position="65"/>
        <end position="88"/>
    </location>
</feature>
<dbReference type="GO" id="GO:0005634">
    <property type="term" value="C:nucleus"/>
    <property type="evidence" value="ECO:0007669"/>
    <property type="project" value="UniProtKB-SubCell"/>
</dbReference>
<feature type="region of interest" description="Disordered" evidence="7">
    <location>
        <begin position="56"/>
        <end position="105"/>
    </location>
</feature>
<evidence type="ECO:0000256" key="7">
    <source>
        <dbReference type="SAM" id="MobiDB-lite"/>
    </source>
</evidence>
<dbReference type="GO" id="GO:0000976">
    <property type="term" value="F:transcription cis-regulatory region binding"/>
    <property type="evidence" value="ECO:0007669"/>
    <property type="project" value="UniProtKB-ARBA"/>
</dbReference>
<keyword evidence="3" id="KW-0479">Metal-binding</keyword>
<feature type="domain" description="YABBY N-terminal" evidence="9">
    <location>
        <begin position="220"/>
        <end position="253"/>
    </location>
</feature>
<sequence>MESLTTYSSDGEEPKRRHCEHSVSPATEFEKLKFKRRKVSAVGDFPACLEQINAQRNGCGDDSDAEPREIDHVEPLKNTRLHPEKDDSSLWSLESNGPTDDGYYSEPEDLDDAKYNDPFEVLNRERSCKLELQYVLTKVFDFAKVGFKRPKVSAVRDFPVAFGAQANGSPDDSDEDIVELWEIDHVDSDQQNSPHSETRELSPCSASKVEADVASDRSGVSVPCTSMFKTVTVRCGHCSNLLPVSMRAGFLVPSSNANQLHLTHSFFSPNPHNLLEEITNPNPNFQINQANPGDFGPPVRGGGLDGISRLPVVNRPPEKRQRVPSAYNRFIKEEIQRIKAGNPDISHREAFSAAAKNWAHFPHIHFGLMPDQTVKKTSTVRQQEGDVLMKDGFFASANVGISPY</sequence>
<keyword evidence="6" id="KW-0539">Nucleus</keyword>
<keyword evidence="11" id="KW-1185">Reference proteome</keyword>
<dbReference type="InterPro" id="IPR056775">
    <property type="entry name" value="YABBY_C"/>
</dbReference>
<evidence type="ECO:0000256" key="4">
    <source>
        <dbReference type="ARBA" id="ARBA00022771"/>
    </source>
</evidence>
<accession>A0A834GTB0</accession>
<comment type="subcellular location">
    <subcellularLocation>
        <location evidence="1">Nucleus</location>
    </subcellularLocation>
</comment>
<dbReference type="GO" id="GO:0010158">
    <property type="term" value="P:abaxial cell fate specification"/>
    <property type="evidence" value="ECO:0007669"/>
    <property type="project" value="TreeGrafter"/>
</dbReference>
<protein>
    <submittedName>
        <fullName evidence="10">Uncharacterized protein</fullName>
    </submittedName>
</protein>
<dbReference type="CDD" id="cd00084">
    <property type="entry name" value="HMG-box_SF"/>
    <property type="match status" value="1"/>
</dbReference>
<organism evidence="10 11">
    <name type="scientific">Rhododendron simsii</name>
    <name type="common">Sims's rhododendron</name>
    <dbReference type="NCBI Taxonomy" id="118357"/>
    <lineage>
        <taxon>Eukaryota</taxon>
        <taxon>Viridiplantae</taxon>
        <taxon>Streptophyta</taxon>
        <taxon>Embryophyta</taxon>
        <taxon>Tracheophyta</taxon>
        <taxon>Spermatophyta</taxon>
        <taxon>Magnoliopsida</taxon>
        <taxon>eudicotyledons</taxon>
        <taxon>Gunneridae</taxon>
        <taxon>Pentapetalae</taxon>
        <taxon>asterids</taxon>
        <taxon>Ericales</taxon>
        <taxon>Ericaceae</taxon>
        <taxon>Ericoideae</taxon>
        <taxon>Rhodoreae</taxon>
        <taxon>Rhododendron</taxon>
    </lineage>
</organism>
<dbReference type="FunFam" id="1.10.30.10:FF:000047">
    <property type="entry name" value="Axial regulator YABBY"/>
    <property type="match status" value="1"/>
</dbReference>
<dbReference type="GO" id="GO:1902183">
    <property type="term" value="P:regulation of shoot apical meristem development"/>
    <property type="evidence" value="ECO:0007669"/>
    <property type="project" value="TreeGrafter"/>
</dbReference>